<organism evidence="1 2">
    <name type="scientific">Bauhinia variegata</name>
    <name type="common">Purple orchid tree</name>
    <name type="synonym">Phanera variegata</name>
    <dbReference type="NCBI Taxonomy" id="167791"/>
    <lineage>
        <taxon>Eukaryota</taxon>
        <taxon>Viridiplantae</taxon>
        <taxon>Streptophyta</taxon>
        <taxon>Embryophyta</taxon>
        <taxon>Tracheophyta</taxon>
        <taxon>Spermatophyta</taxon>
        <taxon>Magnoliopsida</taxon>
        <taxon>eudicotyledons</taxon>
        <taxon>Gunneridae</taxon>
        <taxon>Pentapetalae</taxon>
        <taxon>rosids</taxon>
        <taxon>fabids</taxon>
        <taxon>Fabales</taxon>
        <taxon>Fabaceae</taxon>
        <taxon>Cercidoideae</taxon>
        <taxon>Cercideae</taxon>
        <taxon>Bauhiniinae</taxon>
        <taxon>Bauhinia</taxon>
    </lineage>
</organism>
<evidence type="ECO:0000313" key="2">
    <source>
        <dbReference type="Proteomes" id="UP000828941"/>
    </source>
</evidence>
<dbReference type="Proteomes" id="UP000828941">
    <property type="component" value="Chromosome 2"/>
</dbReference>
<gene>
    <name evidence="1" type="ORF">L6164_004402</name>
</gene>
<protein>
    <submittedName>
        <fullName evidence="1">Uncharacterized protein</fullName>
    </submittedName>
</protein>
<sequence length="69" mass="8213">MVLMPVILRSLVKLVSAVMREPTASVTTMLYYSNQLPRNLNLERFVRHEFLRQDGLFFHFLIGMLRCLW</sequence>
<reference evidence="1 2" key="1">
    <citation type="journal article" date="2022" name="DNA Res.">
        <title>Chromosomal-level genome assembly of the orchid tree Bauhinia variegata (Leguminosae; Cercidoideae) supports the allotetraploid origin hypothesis of Bauhinia.</title>
        <authorList>
            <person name="Zhong Y."/>
            <person name="Chen Y."/>
            <person name="Zheng D."/>
            <person name="Pang J."/>
            <person name="Liu Y."/>
            <person name="Luo S."/>
            <person name="Meng S."/>
            <person name="Qian L."/>
            <person name="Wei D."/>
            <person name="Dai S."/>
            <person name="Zhou R."/>
        </authorList>
    </citation>
    <scope>NUCLEOTIDE SEQUENCE [LARGE SCALE GENOMIC DNA]</scope>
    <source>
        <strain evidence="1">BV-YZ2020</strain>
    </source>
</reference>
<keyword evidence="2" id="KW-1185">Reference proteome</keyword>
<evidence type="ECO:0000313" key="1">
    <source>
        <dbReference type="EMBL" id="KAI4355652.1"/>
    </source>
</evidence>
<comment type="caution">
    <text evidence="1">The sequence shown here is derived from an EMBL/GenBank/DDBJ whole genome shotgun (WGS) entry which is preliminary data.</text>
</comment>
<accession>A0ACB9Q6I4</accession>
<name>A0ACB9Q6I4_BAUVA</name>
<proteinExistence type="predicted"/>
<dbReference type="EMBL" id="CM039427">
    <property type="protein sequence ID" value="KAI4355652.1"/>
    <property type="molecule type" value="Genomic_DNA"/>
</dbReference>